<keyword evidence="1" id="KW-0812">Transmembrane</keyword>
<dbReference type="Proteomes" id="UP000054047">
    <property type="component" value="Unassembled WGS sequence"/>
</dbReference>
<reference evidence="3 4" key="1">
    <citation type="submission" date="2013-12" db="EMBL/GenBank/DDBJ databases">
        <title>Draft genome of the parsitic nematode Ancylostoma duodenale.</title>
        <authorList>
            <person name="Mitreva M."/>
        </authorList>
    </citation>
    <scope>NUCLEOTIDE SEQUENCE [LARGE SCALE GENOMIC DNA]</scope>
    <source>
        <strain evidence="3 4">Zhejiang</strain>
    </source>
</reference>
<sequence>MKQSNILNDCEKKQWVASLFTTSVIFVLFQMVLISPVFLPDDAARIFATFLAGTVIYIGAKPFCLTNSSIVYCGDMSYVLYLIHWPVIVAVRYYTDTQLLNVK</sequence>
<feature type="transmembrane region" description="Helical" evidence="1">
    <location>
        <begin position="15"/>
        <end position="38"/>
    </location>
</feature>
<gene>
    <name evidence="3" type="ORF">ANCDUO_26018</name>
</gene>
<accession>A0A0C2FB00</accession>
<feature type="transmembrane region" description="Helical" evidence="1">
    <location>
        <begin position="76"/>
        <end position="95"/>
    </location>
</feature>
<dbReference type="PANTHER" id="PTHR23028">
    <property type="entry name" value="ACETYLTRANSFERASE"/>
    <property type="match status" value="1"/>
</dbReference>
<organism evidence="3 4">
    <name type="scientific">Ancylostoma duodenale</name>
    <dbReference type="NCBI Taxonomy" id="51022"/>
    <lineage>
        <taxon>Eukaryota</taxon>
        <taxon>Metazoa</taxon>
        <taxon>Ecdysozoa</taxon>
        <taxon>Nematoda</taxon>
        <taxon>Chromadorea</taxon>
        <taxon>Rhabditida</taxon>
        <taxon>Rhabditina</taxon>
        <taxon>Rhabditomorpha</taxon>
        <taxon>Strongyloidea</taxon>
        <taxon>Ancylostomatidae</taxon>
        <taxon>Ancylostomatinae</taxon>
        <taxon>Ancylostoma</taxon>
    </lineage>
</organism>
<dbReference type="OrthoDB" id="92766at2759"/>
<keyword evidence="1" id="KW-0472">Membrane</keyword>
<evidence type="ECO:0000313" key="4">
    <source>
        <dbReference type="Proteomes" id="UP000054047"/>
    </source>
</evidence>
<keyword evidence="1" id="KW-1133">Transmembrane helix</keyword>
<dbReference type="AlphaFoldDB" id="A0A0C2FB00"/>
<dbReference type="InterPro" id="IPR002656">
    <property type="entry name" value="Acyl_transf_3_dom"/>
</dbReference>
<name>A0A0C2FB00_9BILA</name>
<dbReference type="GO" id="GO:0016020">
    <property type="term" value="C:membrane"/>
    <property type="evidence" value="ECO:0007669"/>
    <property type="project" value="TreeGrafter"/>
</dbReference>
<dbReference type="EMBL" id="KN781358">
    <property type="protein sequence ID" value="KIH43969.1"/>
    <property type="molecule type" value="Genomic_DNA"/>
</dbReference>
<feature type="non-terminal residue" evidence="3">
    <location>
        <position position="103"/>
    </location>
</feature>
<dbReference type="GO" id="GO:0016747">
    <property type="term" value="F:acyltransferase activity, transferring groups other than amino-acyl groups"/>
    <property type="evidence" value="ECO:0007669"/>
    <property type="project" value="InterPro"/>
</dbReference>
<dbReference type="PANTHER" id="PTHR23028:SF53">
    <property type="entry name" value="ACYL_TRANSF_3 DOMAIN-CONTAINING PROTEIN"/>
    <property type="match status" value="1"/>
</dbReference>
<dbReference type="Pfam" id="PF01757">
    <property type="entry name" value="Acyl_transf_3"/>
    <property type="match status" value="1"/>
</dbReference>
<proteinExistence type="predicted"/>
<evidence type="ECO:0000256" key="1">
    <source>
        <dbReference type="SAM" id="Phobius"/>
    </source>
</evidence>
<feature type="transmembrane region" description="Helical" evidence="1">
    <location>
        <begin position="44"/>
        <end position="64"/>
    </location>
</feature>
<evidence type="ECO:0000259" key="2">
    <source>
        <dbReference type="Pfam" id="PF01757"/>
    </source>
</evidence>
<dbReference type="GO" id="GO:0000271">
    <property type="term" value="P:polysaccharide biosynthetic process"/>
    <property type="evidence" value="ECO:0007669"/>
    <property type="project" value="TreeGrafter"/>
</dbReference>
<dbReference type="InterPro" id="IPR050879">
    <property type="entry name" value="Acyltransferase_3"/>
</dbReference>
<keyword evidence="4" id="KW-1185">Reference proteome</keyword>
<evidence type="ECO:0000313" key="3">
    <source>
        <dbReference type="EMBL" id="KIH43969.1"/>
    </source>
</evidence>
<feature type="domain" description="Acyltransferase 3" evidence="2">
    <location>
        <begin position="15"/>
        <end position="98"/>
    </location>
</feature>
<protein>
    <recommendedName>
        <fullName evidence="2">Acyltransferase 3 domain-containing protein</fullName>
    </recommendedName>
</protein>